<dbReference type="Proteomes" id="UP000824469">
    <property type="component" value="Unassembled WGS sequence"/>
</dbReference>
<sequence length="58" mass="6206">STDIDSLGSTSDDEDCVPNSDAESITEDFSPLSLTIPESVFTSHISPDIEKSPTQPHI</sequence>
<gene>
    <name evidence="2" type="ORF">KI387_036154</name>
</gene>
<feature type="region of interest" description="Disordered" evidence="1">
    <location>
        <begin position="1"/>
        <end position="31"/>
    </location>
</feature>
<organism evidence="2 3">
    <name type="scientific">Taxus chinensis</name>
    <name type="common">Chinese yew</name>
    <name type="synonym">Taxus wallichiana var. chinensis</name>
    <dbReference type="NCBI Taxonomy" id="29808"/>
    <lineage>
        <taxon>Eukaryota</taxon>
        <taxon>Viridiplantae</taxon>
        <taxon>Streptophyta</taxon>
        <taxon>Embryophyta</taxon>
        <taxon>Tracheophyta</taxon>
        <taxon>Spermatophyta</taxon>
        <taxon>Pinopsida</taxon>
        <taxon>Pinidae</taxon>
        <taxon>Conifers II</taxon>
        <taxon>Cupressales</taxon>
        <taxon>Taxaceae</taxon>
        <taxon>Taxus</taxon>
    </lineage>
</organism>
<keyword evidence="3" id="KW-1185">Reference proteome</keyword>
<name>A0AA38FRD3_TAXCH</name>
<protein>
    <submittedName>
        <fullName evidence="2">Uncharacterized protein</fullName>
    </submittedName>
</protein>
<dbReference type="EMBL" id="JAHRHJ020000007">
    <property type="protein sequence ID" value="KAH9308243.1"/>
    <property type="molecule type" value="Genomic_DNA"/>
</dbReference>
<feature type="non-terminal residue" evidence="2">
    <location>
        <position position="1"/>
    </location>
</feature>
<proteinExistence type="predicted"/>
<comment type="caution">
    <text evidence="2">The sequence shown here is derived from an EMBL/GenBank/DDBJ whole genome shotgun (WGS) entry which is preliminary data.</text>
</comment>
<dbReference type="AlphaFoldDB" id="A0AA38FRD3"/>
<accession>A0AA38FRD3</accession>
<evidence type="ECO:0000313" key="3">
    <source>
        <dbReference type="Proteomes" id="UP000824469"/>
    </source>
</evidence>
<evidence type="ECO:0000313" key="2">
    <source>
        <dbReference type="EMBL" id="KAH9308243.1"/>
    </source>
</evidence>
<feature type="compositionally biased region" description="Polar residues" evidence="1">
    <location>
        <begin position="1"/>
        <end position="10"/>
    </location>
</feature>
<feature type="non-terminal residue" evidence="2">
    <location>
        <position position="58"/>
    </location>
</feature>
<evidence type="ECO:0000256" key="1">
    <source>
        <dbReference type="SAM" id="MobiDB-lite"/>
    </source>
</evidence>
<reference evidence="2 3" key="1">
    <citation type="journal article" date="2021" name="Nat. Plants">
        <title>The Taxus genome provides insights into paclitaxel biosynthesis.</title>
        <authorList>
            <person name="Xiong X."/>
            <person name="Gou J."/>
            <person name="Liao Q."/>
            <person name="Li Y."/>
            <person name="Zhou Q."/>
            <person name="Bi G."/>
            <person name="Li C."/>
            <person name="Du R."/>
            <person name="Wang X."/>
            <person name="Sun T."/>
            <person name="Guo L."/>
            <person name="Liang H."/>
            <person name="Lu P."/>
            <person name="Wu Y."/>
            <person name="Zhang Z."/>
            <person name="Ro D.K."/>
            <person name="Shang Y."/>
            <person name="Huang S."/>
            <person name="Yan J."/>
        </authorList>
    </citation>
    <scope>NUCLEOTIDE SEQUENCE [LARGE SCALE GENOMIC DNA]</scope>
    <source>
        <strain evidence="2">Ta-2019</strain>
    </source>
</reference>